<dbReference type="HOGENOM" id="CLU_019279_2_4_1"/>
<dbReference type="InterPro" id="IPR050235">
    <property type="entry name" value="CK1_Ser-Thr_kinase"/>
</dbReference>
<sequence>LHLIDFGLAIYYCDPVSKLHRPLQEKQKMVGTMHYASSNLLQGISTYDLESLAYTFLWILWGKLPWDGLSNSTVKKLKATMTGSVLFGCLPSELAKFYDYVHGLEYDEDPDYD</sequence>
<feature type="domain" description="Protein kinase" evidence="1">
    <location>
        <begin position="1"/>
        <end position="113"/>
    </location>
</feature>
<feature type="non-terminal residue" evidence="2">
    <location>
        <position position="113"/>
    </location>
</feature>
<reference evidence="3" key="2">
    <citation type="submission" date="2015-01" db="EMBL/GenBank/DDBJ databases">
        <title>Evolutionary Origins and Diversification of the Mycorrhizal Mutualists.</title>
        <authorList>
            <consortium name="DOE Joint Genome Institute"/>
            <consortium name="Mycorrhizal Genomics Consortium"/>
            <person name="Kohler A."/>
            <person name="Kuo A."/>
            <person name="Nagy L.G."/>
            <person name="Floudas D."/>
            <person name="Copeland A."/>
            <person name="Barry K.W."/>
            <person name="Cichocki N."/>
            <person name="Veneault-Fourrey C."/>
            <person name="LaButti K."/>
            <person name="Lindquist E.A."/>
            <person name="Lipzen A."/>
            <person name="Lundell T."/>
            <person name="Morin E."/>
            <person name="Murat C."/>
            <person name="Riley R."/>
            <person name="Ohm R."/>
            <person name="Sun H."/>
            <person name="Tunlid A."/>
            <person name="Henrissat B."/>
            <person name="Grigoriev I.V."/>
            <person name="Hibbett D.S."/>
            <person name="Martin F."/>
        </authorList>
    </citation>
    <scope>NUCLEOTIDE SEQUENCE [LARGE SCALE GENOMIC DNA]</scope>
    <source>
        <strain evidence="3">F 1598</strain>
    </source>
</reference>
<dbReference type="OrthoDB" id="5579860at2759"/>
<dbReference type="InParanoid" id="A0A0C3CJ46"/>
<accession>A0A0C3CJ46</accession>
<keyword evidence="3" id="KW-1185">Reference proteome</keyword>
<dbReference type="InterPro" id="IPR000719">
    <property type="entry name" value="Prot_kinase_dom"/>
</dbReference>
<organism evidence="2 3">
    <name type="scientific">Piloderma croceum (strain F 1598)</name>
    <dbReference type="NCBI Taxonomy" id="765440"/>
    <lineage>
        <taxon>Eukaryota</taxon>
        <taxon>Fungi</taxon>
        <taxon>Dikarya</taxon>
        <taxon>Basidiomycota</taxon>
        <taxon>Agaricomycotina</taxon>
        <taxon>Agaricomycetes</taxon>
        <taxon>Agaricomycetidae</taxon>
        <taxon>Atheliales</taxon>
        <taxon>Atheliaceae</taxon>
        <taxon>Piloderma</taxon>
    </lineage>
</organism>
<dbReference type="SUPFAM" id="SSF56112">
    <property type="entry name" value="Protein kinase-like (PK-like)"/>
    <property type="match status" value="1"/>
</dbReference>
<dbReference type="AlphaFoldDB" id="A0A0C3CJ46"/>
<name>A0A0C3CJ46_PILCF</name>
<dbReference type="GO" id="GO:0005524">
    <property type="term" value="F:ATP binding"/>
    <property type="evidence" value="ECO:0007669"/>
    <property type="project" value="InterPro"/>
</dbReference>
<proteinExistence type="predicted"/>
<protein>
    <recommendedName>
        <fullName evidence="1">Protein kinase domain-containing protein</fullName>
    </recommendedName>
</protein>
<dbReference type="PANTHER" id="PTHR11909">
    <property type="entry name" value="CASEIN KINASE-RELATED"/>
    <property type="match status" value="1"/>
</dbReference>
<dbReference type="PROSITE" id="PS50011">
    <property type="entry name" value="PROTEIN_KINASE_DOM"/>
    <property type="match status" value="1"/>
</dbReference>
<dbReference type="Gene3D" id="1.10.510.10">
    <property type="entry name" value="Transferase(Phosphotransferase) domain 1"/>
    <property type="match status" value="1"/>
</dbReference>
<evidence type="ECO:0000313" key="3">
    <source>
        <dbReference type="Proteomes" id="UP000054166"/>
    </source>
</evidence>
<gene>
    <name evidence="2" type="ORF">PILCRDRAFT_38908</name>
</gene>
<dbReference type="InterPro" id="IPR011009">
    <property type="entry name" value="Kinase-like_dom_sf"/>
</dbReference>
<evidence type="ECO:0000313" key="2">
    <source>
        <dbReference type="EMBL" id="KIM89722.1"/>
    </source>
</evidence>
<dbReference type="Proteomes" id="UP000054166">
    <property type="component" value="Unassembled WGS sequence"/>
</dbReference>
<dbReference type="GO" id="GO:0004672">
    <property type="term" value="F:protein kinase activity"/>
    <property type="evidence" value="ECO:0007669"/>
    <property type="project" value="InterPro"/>
</dbReference>
<evidence type="ECO:0000259" key="1">
    <source>
        <dbReference type="PROSITE" id="PS50011"/>
    </source>
</evidence>
<reference evidence="2 3" key="1">
    <citation type="submission" date="2014-04" db="EMBL/GenBank/DDBJ databases">
        <authorList>
            <consortium name="DOE Joint Genome Institute"/>
            <person name="Kuo A."/>
            <person name="Tarkka M."/>
            <person name="Buscot F."/>
            <person name="Kohler A."/>
            <person name="Nagy L.G."/>
            <person name="Floudas D."/>
            <person name="Copeland A."/>
            <person name="Barry K.W."/>
            <person name="Cichocki N."/>
            <person name="Veneault-Fourrey C."/>
            <person name="LaButti K."/>
            <person name="Lindquist E.A."/>
            <person name="Lipzen A."/>
            <person name="Lundell T."/>
            <person name="Morin E."/>
            <person name="Murat C."/>
            <person name="Sun H."/>
            <person name="Tunlid A."/>
            <person name="Henrissat B."/>
            <person name="Grigoriev I.V."/>
            <person name="Hibbett D.S."/>
            <person name="Martin F."/>
            <person name="Nordberg H.P."/>
            <person name="Cantor M.N."/>
            <person name="Hua S.X."/>
        </authorList>
    </citation>
    <scope>NUCLEOTIDE SEQUENCE [LARGE SCALE GENOMIC DNA]</scope>
    <source>
        <strain evidence="2 3">F 1598</strain>
    </source>
</reference>
<feature type="non-terminal residue" evidence="2">
    <location>
        <position position="1"/>
    </location>
</feature>
<dbReference type="EMBL" id="KN832974">
    <property type="protein sequence ID" value="KIM89722.1"/>
    <property type="molecule type" value="Genomic_DNA"/>
</dbReference>
<dbReference type="STRING" id="765440.A0A0C3CJ46"/>